<proteinExistence type="predicted"/>
<dbReference type="EMBL" id="JASCZI010122776">
    <property type="protein sequence ID" value="MED6164723.1"/>
    <property type="molecule type" value="Genomic_DNA"/>
</dbReference>
<dbReference type="Proteomes" id="UP001341840">
    <property type="component" value="Unassembled WGS sequence"/>
</dbReference>
<reference evidence="1 2" key="1">
    <citation type="journal article" date="2023" name="Plants (Basel)">
        <title>Bridging the Gap: Combining Genomics and Transcriptomics Approaches to Understand Stylosanthes scabra, an Orphan Legume from the Brazilian Caatinga.</title>
        <authorList>
            <person name="Ferreira-Neto J.R.C."/>
            <person name="da Silva M.D."/>
            <person name="Binneck E."/>
            <person name="de Melo N.F."/>
            <person name="da Silva R.H."/>
            <person name="de Melo A.L.T.M."/>
            <person name="Pandolfi V."/>
            <person name="Bustamante F.O."/>
            <person name="Brasileiro-Vidal A.C."/>
            <person name="Benko-Iseppon A.M."/>
        </authorList>
    </citation>
    <scope>NUCLEOTIDE SEQUENCE [LARGE SCALE GENOMIC DNA]</scope>
    <source>
        <tissue evidence="1">Leaves</tissue>
    </source>
</reference>
<evidence type="ECO:0000313" key="2">
    <source>
        <dbReference type="Proteomes" id="UP001341840"/>
    </source>
</evidence>
<organism evidence="1 2">
    <name type="scientific">Stylosanthes scabra</name>
    <dbReference type="NCBI Taxonomy" id="79078"/>
    <lineage>
        <taxon>Eukaryota</taxon>
        <taxon>Viridiplantae</taxon>
        <taxon>Streptophyta</taxon>
        <taxon>Embryophyta</taxon>
        <taxon>Tracheophyta</taxon>
        <taxon>Spermatophyta</taxon>
        <taxon>Magnoliopsida</taxon>
        <taxon>eudicotyledons</taxon>
        <taxon>Gunneridae</taxon>
        <taxon>Pentapetalae</taxon>
        <taxon>rosids</taxon>
        <taxon>fabids</taxon>
        <taxon>Fabales</taxon>
        <taxon>Fabaceae</taxon>
        <taxon>Papilionoideae</taxon>
        <taxon>50 kb inversion clade</taxon>
        <taxon>dalbergioids sensu lato</taxon>
        <taxon>Dalbergieae</taxon>
        <taxon>Pterocarpus clade</taxon>
        <taxon>Stylosanthes</taxon>
    </lineage>
</organism>
<accession>A0ABU6UXM3</accession>
<evidence type="ECO:0000313" key="1">
    <source>
        <dbReference type="EMBL" id="MED6164723.1"/>
    </source>
</evidence>
<name>A0ABU6UXM3_9FABA</name>
<comment type="caution">
    <text evidence="1">The sequence shown here is derived from an EMBL/GenBank/DDBJ whole genome shotgun (WGS) entry which is preliminary data.</text>
</comment>
<sequence length="102" mass="11705">MLPLGCINLSRLRQAFGPRLDGEIHLDTPHKALVRELILFGCFFIRYGCIGIKFLHKQLPHTCVKGCHPSLSSQHDLLHDLRILFLIKIKTNFRNDLPLSCM</sequence>
<protein>
    <submittedName>
        <fullName evidence="1">Uncharacterized protein</fullName>
    </submittedName>
</protein>
<keyword evidence="2" id="KW-1185">Reference proteome</keyword>
<gene>
    <name evidence="1" type="ORF">PIB30_092900</name>
</gene>